<comment type="subcellular location">
    <subcellularLocation>
        <location evidence="1">Nucleus</location>
    </subcellularLocation>
</comment>
<feature type="compositionally biased region" description="Acidic residues" evidence="10">
    <location>
        <begin position="1236"/>
        <end position="1254"/>
    </location>
</feature>
<feature type="compositionally biased region" description="Basic and acidic residues" evidence="10">
    <location>
        <begin position="642"/>
        <end position="652"/>
    </location>
</feature>
<dbReference type="PROSITE" id="PS50005">
    <property type="entry name" value="TPR"/>
    <property type="match status" value="8"/>
</dbReference>
<evidence type="ECO:0000256" key="6">
    <source>
        <dbReference type="ARBA" id="ARBA00023163"/>
    </source>
</evidence>
<dbReference type="SUPFAM" id="SSF48452">
    <property type="entry name" value="TPR-like"/>
    <property type="match status" value="2"/>
</dbReference>
<feature type="repeat" description="TPR" evidence="9">
    <location>
        <begin position="160"/>
        <end position="193"/>
    </location>
</feature>
<feature type="compositionally biased region" description="Low complexity" evidence="10">
    <location>
        <begin position="868"/>
        <end position="880"/>
    </location>
</feature>
<keyword evidence="5" id="KW-0805">Transcription regulation</keyword>
<dbReference type="GO" id="GO:0000978">
    <property type="term" value="F:RNA polymerase II cis-regulatory region sequence-specific DNA binding"/>
    <property type="evidence" value="ECO:0007669"/>
    <property type="project" value="TreeGrafter"/>
</dbReference>
<name>A0A5C3F5F2_9BASI</name>
<dbReference type="SMART" id="SM00028">
    <property type="entry name" value="TPR"/>
    <property type="match status" value="10"/>
</dbReference>
<dbReference type="PROSITE" id="PS50293">
    <property type="entry name" value="TPR_REGION"/>
    <property type="match status" value="1"/>
</dbReference>
<reference evidence="11 12" key="1">
    <citation type="submission" date="2018-03" db="EMBL/GenBank/DDBJ databases">
        <authorList>
            <person name="Guldener U."/>
        </authorList>
    </citation>
    <scope>NUCLEOTIDE SEQUENCE [LARGE SCALE GENOMIC DNA]</scope>
    <source>
        <strain evidence="11 12">DAOM196992</strain>
    </source>
</reference>
<feature type="repeat" description="TPR" evidence="9">
    <location>
        <begin position="342"/>
        <end position="375"/>
    </location>
</feature>
<dbReference type="Gene3D" id="1.25.40.10">
    <property type="entry name" value="Tetratricopeptide repeat domain"/>
    <property type="match status" value="3"/>
</dbReference>
<dbReference type="PANTHER" id="PTHR14017">
    <property type="entry name" value="LYSINE-SPECIFIC DEMETHYLASE"/>
    <property type="match status" value="1"/>
</dbReference>
<dbReference type="FunFam" id="1.25.40.10:FF:000403">
    <property type="entry name" value="General transcriptional repressor, putative"/>
    <property type="match status" value="1"/>
</dbReference>
<feature type="compositionally biased region" description="Low complexity" evidence="10">
    <location>
        <begin position="533"/>
        <end position="549"/>
    </location>
</feature>
<keyword evidence="12" id="KW-1185">Reference proteome</keyword>
<feature type="region of interest" description="Disordered" evidence="10">
    <location>
        <begin position="1"/>
        <end position="71"/>
    </location>
</feature>
<keyword evidence="4 9" id="KW-0802">TPR repeat</keyword>
<dbReference type="Pfam" id="PF13432">
    <property type="entry name" value="TPR_16"/>
    <property type="match status" value="2"/>
</dbReference>
<feature type="repeat" description="TPR" evidence="9">
    <location>
        <begin position="126"/>
        <end position="159"/>
    </location>
</feature>
<organism evidence="11 12">
    <name type="scientific">Pseudozyma flocculosa</name>
    <dbReference type="NCBI Taxonomy" id="84751"/>
    <lineage>
        <taxon>Eukaryota</taxon>
        <taxon>Fungi</taxon>
        <taxon>Dikarya</taxon>
        <taxon>Basidiomycota</taxon>
        <taxon>Ustilaginomycotina</taxon>
        <taxon>Ustilaginomycetes</taxon>
        <taxon>Ustilaginales</taxon>
        <taxon>Ustilaginaceae</taxon>
        <taxon>Pseudozyma</taxon>
    </lineage>
</organism>
<dbReference type="InterPro" id="IPR051630">
    <property type="entry name" value="Corepressor-Demethylase"/>
</dbReference>
<feature type="compositionally biased region" description="Pro residues" evidence="10">
    <location>
        <begin position="39"/>
        <end position="48"/>
    </location>
</feature>
<dbReference type="InterPro" id="IPR019734">
    <property type="entry name" value="TPR_rpt"/>
</dbReference>
<dbReference type="EMBL" id="OOIP01000015">
    <property type="protein sequence ID" value="SPO39602.1"/>
    <property type="molecule type" value="Genomic_DNA"/>
</dbReference>
<evidence type="ECO:0000256" key="4">
    <source>
        <dbReference type="ARBA" id="ARBA00022803"/>
    </source>
</evidence>
<dbReference type="Proteomes" id="UP000323386">
    <property type="component" value="Unassembled WGS sequence"/>
</dbReference>
<keyword evidence="2" id="KW-0678">Repressor</keyword>
<dbReference type="GO" id="GO:0031490">
    <property type="term" value="F:chromatin DNA binding"/>
    <property type="evidence" value="ECO:0007669"/>
    <property type="project" value="TreeGrafter"/>
</dbReference>
<feature type="repeat" description="TPR" evidence="9">
    <location>
        <begin position="376"/>
        <end position="409"/>
    </location>
</feature>
<dbReference type="Pfam" id="PF14559">
    <property type="entry name" value="TPR_19"/>
    <property type="match status" value="1"/>
</dbReference>
<feature type="repeat" description="TPR" evidence="9">
    <location>
        <begin position="196"/>
        <end position="229"/>
    </location>
</feature>
<dbReference type="GO" id="GO:0005634">
    <property type="term" value="C:nucleus"/>
    <property type="evidence" value="ECO:0007669"/>
    <property type="project" value="UniProtKB-SubCell"/>
</dbReference>
<feature type="repeat" description="TPR" evidence="9">
    <location>
        <begin position="233"/>
        <end position="266"/>
    </location>
</feature>
<evidence type="ECO:0000256" key="7">
    <source>
        <dbReference type="ARBA" id="ARBA00023242"/>
    </source>
</evidence>
<keyword evidence="3" id="KW-0677">Repeat</keyword>
<proteinExistence type="inferred from homology"/>
<comment type="similarity">
    <text evidence="8">Belongs to the CYC8/SSN6 family.</text>
</comment>
<feature type="region of interest" description="Disordered" evidence="10">
    <location>
        <begin position="1016"/>
        <end position="1271"/>
    </location>
</feature>
<feature type="repeat" description="TPR" evidence="9">
    <location>
        <begin position="270"/>
        <end position="303"/>
    </location>
</feature>
<feature type="compositionally biased region" description="Basic and acidic residues" evidence="10">
    <location>
        <begin position="756"/>
        <end position="786"/>
    </location>
</feature>
<protein>
    <submittedName>
        <fullName evidence="11">Related to TPR-containing protein Mql1</fullName>
    </submittedName>
</protein>
<gene>
    <name evidence="11" type="ORF">PSFLO_05083</name>
</gene>
<evidence type="ECO:0000256" key="1">
    <source>
        <dbReference type="ARBA" id="ARBA00004123"/>
    </source>
</evidence>
<feature type="compositionally biased region" description="Pro residues" evidence="10">
    <location>
        <begin position="496"/>
        <end position="521"/>
    </location>
</feature>
<evidence type="ECO:0000256" key="5">
    <source>
        <dbReference type="ARBA" id="ARBA00023015"/>
    </source>
</evidence>
<dbReference type="PANTHER" id="PTHR14017:SF1">
    <property type="entry name" value="LD02225P"/>
    <property type="match status" value="1"/>
</dbReference>
<evidence type="ECO:0000256" key="9">
    <source>
        <dbReference type="PROSITE-ProRule" id="PRU00339"/>
    </source>
</evidence>
<evidence type="ECO:0000256" key="3">
    <source>
        <dbReference type="ARBA" id="ARBA00022737"/>
    </source>
</evidence>
<evidence type="ECO:0000256" key="2">
    <source>
        <dbReference type="ARBA" id="ARBA00022491"/>
    </source>
</evidence>
<sequence length="1271" mass="133782">MHPHSNAYGHSMPPPDLPPHAMNGAGGPPPRMMMGADGPMPPAPPPHIPRSSSAASHHMMDVGGPNGGAAGGGPAVGVSASAAVQKLTQANEQTWISIGTAAETMEDFERALSAYESALRHNPYSVPALSAIAGVHRTLDNFEKAVDYFQRVLNIVPENGDTWGSMGHCYLMMDDLQRAYTAYQQALYHLPNPKEPKLWYGIGILYDRYGSLEHAEEAFASVVRMDPNYEKANEIYFRLGIIYKQQNKFAASLECFRYILTNPPRPLTEIDIWFQIGHVYEQQKDFALAKEAYERVLAENPAHAKVLQQLGWLYHQSNAGFNNQERAIQFLTQSLESDPNDAQSWYLLGRAYMAGQNYNKAYEAYQQAVYRDGKNPTFWCSIGVLYYQINQFRDALDAYSRAIRLNPFISEVWFDLGSLYESCNNQISDAIDAYARAAELDPDNPHIQQRLVLLRNAEAKGEQVPSAPMPQDVHPTAYANNNGMPPGPPAQIGGGPPLPPPGGGSYGPPPPLGTAPPPLAPPGGRDVGDRELPGPGHLQPQQQGHSPPFRGGPPPIPNIDERGTRGPAHTPLAPMNTGQGGPPGGPPGLGPGGEPLHRGGAYPPHPQSRGPSPAPRADMYGRRMGSPPRQTPPFGPPGAMRPDLHDGHDFRGGPHGGPPPPSGPPVDHYGRPLAGPAAEREREREREMEWERERDRERERAARQYPGSGRATPKIEPGYPRSQHGSNAPSPAFSRPGAYPREDPREYYGNGGGGYDRARMDEGRPPYEHERGYGRHHDHPMAERYEGGGGPRQHPPADLRGPTPERDRMRGEYPPSAHPAFGPAGGAGPPPPPPPASDGVGDAMAAGGRPPAKGGRRGHKFKDDGDVASGPASPAPSAAAARKKKEAGGAGGPSSRASSPWGGRPNAPASASVGAGSRNGPPPSRPESRGPGAGRKSGGAQWKGRDAASAAGSRVSSPEPRGSKPGGPVNDAAARAVSPASSTGSNEPLAARGPSRVVDEDYDEGAADALMGLAGAASASASMPAPSAPQQPRESQQPSPRGHESGQAWDGPPSGRSSPRKASDSDAPYPPRARAESALGKRPYDEGESAGSLEESTKRARNGASPGGAGPGRSEDSVDAPPRPDARPSSPLKPRNGAHEAEDAEMGVKSPPPPPPTASHRAPSRSPSKDSAPSPTKAESRGTPPKPQPEADSGADESRRDMDVDEPASGGAAGPKEGAGGGDDGAAAKPAKVAEVEEGEADNEEEGQISETGDDAAASGKPKADGAGDAK</sequence>
<dbReference type="OrthoDB" id="418911at2759"/>
<dbReference type="AlphaFoldDB" id="A0A5C3F5F2"/>
<evidence type="ECO:0000313" key="11">
    <source>
        <dbReference type="EMBL" id="SPO39602.1"/>
    </source>
</evidence>
<evidence type="ECO:0000313" key="12">
    <source>
        <dbReference type="Proteomes" id="UP000323386"/>
    </source>
</evidence>
<feature type="compositionally biased region" description="Basic and acidic residues" evidence="10">
    <location>
        <begin position="678"/>
        <end position="702"/>
    </location>
</feature>
<feature type="compositionally biased region" description="Low complexity" evidence="10">
    <location>
        <begin position="837"/>
        <end position="853"/>
    </location>
</feature>
<evidence type="ECO:0000256" key="8">
    <source>
        <dbReference type="ARBA" id="ARBA00061082"/>
    </source>
</evidence>
<keyword evidence="6" id="KW-0804">Transcription</keyword>
<keyword evidence="7" id="KW-0539">Nucleus</keyword>
<dbReference type="FunFam" id="1.25.40.10:FF:000078">
    <property type="entry name" value="Transcriptional corepressor Cyc8"/>
    <property type="match status" value="1"/>
</dbReference>
<feature type="compositionally biased region" description="Low complexity" evidence="10">
    <location>
        <begin position="1016"/>
        <end position="1040"/>
    </location>
</feature>
<dbReference type="GO" id="GO:0000122">
    <property type="term" value="P:negative regulation of transcription by RNA polymerase II"/>
    <property type="evidence" value="ECO:0007669"/>
    <property type="project" value="TreeGrafter"/>
</dbReference>
<dbReference type="Pfam" id="PF13181">
    <property type="entry name" value="TPR_8"/>
    <property type="match status" value="1"/>
</dbReference>
<feature type="compositionally biased region" description="Gly residues" evidence="10">
    <location>
        <begin position="1211"/>
        <end position="1224"/>
    </location>
</feature>
<feature type="compositionally biased region" description="Low complexity" evidence="10">
    <location>
        <begin position="893"/>
        <end position="905"/>
    </location>
</feature>
<accession>A0A5C3F5F2</accession>
<dbReference type="GO" id="GO:0017053">
    <property type="term" value="C:transcription repressor complex"/>
    <property type="evidence" value="ECO:0007669"/>
    <property type="project" value="TreeGrafter"/>
</dbReference>
<feature type="region of interest" description="Disordered" evidence="10">
    <location>
        <begin position="459"/>
        <end position="1004"/>
    </location>
</feature>
<dbReference type="InterPro" id="IPR011990">
    <property type="entry name" value="TPR-like_helical_dom_sf"/>
</dbReference>
<evidence type="ECO:0000256" key="10">
    <source>
        <dbReference type="SAM" id="MobiDB-lite"/>
    </source>
</evidence>
<feature type="repeat" description="TPR" evidence="9">
    <location>
        <begin position="92"/>
        <end position="125"/>
    </location>
</feature>
<feature type="compositionally biased region" description="Basic and acidic residues" evidence="10">
    <location>
        <begin position="1262"/>
        <end position="1271"/>
    </location>
</feature>